<comment type="caution">
    <text evidence="1">The sequence shown here is derived from an EMBL/GenBank/DDBJ whole genome shotgun (WGS) entry which is preliminary data.</text>
</comment>
<dbReference type="AlphaFoldDB" id="A0AAN4HC09"/>
<dbReference type="Proteomes" id="UP000013487">
    <property type="component" value="Unassembled WGS sequence"/>
</dbReference>
<dbReference type="Gene3D" id="3.10.450.50">
    <property type="match status" value="1"/>
</dbReference>
<dbReference type="InterPro" id="IPR004027">
    <property type="entry name" value="SEC_C_motif"/>
</dbReference>
<dbReference type="SUPFAM" id="SSF103642">
    <property type="entry name" value="Sec-C motif"/>
    <property type="match status" value="1"/>
</dbReference>
<dbReference type="Pfam" id="PF03692">
    <property type="entry name" value="CxxCxxCC"/>
    <property type="match status" value="1"/>
</dbReference>
<dbReference type="Pfam" id="PF02810">
    <property type="entry name" value="SEC-C"/>
    <property type="match status" value="1"/>
</dbReference>
<sequence>MMEYRKNMDWLIQTIKRDLIFEYEDLYNPTRNDECPCGSGLKYKKCHMNSQIKWRKVDGMFHDGKTLYENIELKKGLLNTMLDIVLYLKENIRISEEKGLELIGDLFKSLDEVFKQLQKNAPCRKGCIACCFQPINLATIEESKIRNKLTKDIEKNINKNHQETKKRRKIPMSQINKNSSRAKYAEPCPMLDVENKKCTVYDDRPFTCRTYFVANSPDLCNMYDGKVTIYKNQGYQELVEIVISLIDETVFGCFELKTLHETFYKKKTFFNKLKLIFNKRKKLPLKYHMTISIMCNIK</sequence>
<protein>
    <submittedName>
        <fullName evidence="1">SEC-C motif</fullName>
    </submittedName>
</protein>
<dbReference type="EMBL" id="ARXZ02000052">
    <property type="protein sequence ID" value="ERH96920.1"/>
    <property type="molecule type" value="Genomic_DNA"/>
</dbReference>
<accession>A0AAN4HC09</accession>
<gene>
    <name evidence="1" type="ORF">BTCBT_006924</name>
</gene>
<evidence type="ECO:0000313" key="1">
    <source>
        <dbReference type="EMBL" id="ERH96920.1"/>
    </source>
</evidence>
<proteinExistence type="predicted"/>
<evidence type="ECO:0000313" key="2">
    <source>
        <dbReference type="Proteomes" id="UP000013487"/>
    </source>
</evidence>
<name>A0AAN4HC09_BACTU</name>
<dbReference type="InterPro" id="IPR005358">
    <property type="entry name" value="Puta_zinc/iron-chelating_dom"/>
</dbReference>
<reference evidence="1 2" key="1">
    <citation type="journal article" date="2013" name="Genome Announc.">
        <title>Draft Genome Sequence of Bacillus thuringiensis var. thuringiensis Strain T01-328, a Brazilian Isolate That Produces a Soluble Pesticide Protein, Cry1Ia.</title>
        <authorList>
            <person name="Varani A.M."/>
            <person name="Lemos M.V."/>
            <person name="Fernandes C.C."/>
            <person name="Lemos E.G."/>
            <person name="Alves E.C."/>
            <person name="Desiderio J.A."/>
        </authorList>
    </citation>
    <scope>NUCLEOTIDE SEQUENCE [LARGE SCALE GENOMIC DNA]</scope>
    <source>
        <strain evidence="1 2">T01-328</strain>
    </source>
</reference>
<organism evidence="1 2">
    <name type="scientific">Bacillus thuringiensis T01-328</name>
    <dbReference type="NCBI Taxonomy" id="1324966"/>
    <lineage>
        <taxon>Bacteria</taxon>
        <taxon>Bacillati</taxon>
        <taxon>Bacillota</taxon>
        <taxon>Bacilli</taxon>
        <taxon>Bacillales</taxon>
        <taxon>Bacillaceae</taxon>
        <taxon>Bacillus</taxon>
        <taxon>Bacillus cereus group</taxon>
    </lineage>
</organism>